<dbReference type="eggNOG" id="COG1216">
    <property type="taxonomic scope" value="Bacteria"/>
</dbReference>
<dbReference type="Gene3D" id="3.90.550.60">
    <property type="match status" value="1"/>
</dbReference>
<feature type="domain" description="Galactofuranosyltransferase GlfT2 N-terminal" evidence="1">
    <location>
        <begin position="38"/>
        <end position="147"/>
    </location>
</feature>
<dbReference type="AlphaFoldDB" id="F5YGP1"/>
<evidence type="ECO:0000313" key="3">
    <source>
        <dbReference type="Proteomes" id="UP000009223"/>
    </source>
</evidence>
<keyword evidence="3" id="KW-1185">Reference proteome</keyword>
<dbReference type="SUPFAM" id="SSF53448">
    <property type="entry name" value="Nucleotide-diphospho-sugar transferases"/>
    <property type="match status" value="1"/>
</dbReference>
<sequence length="529" mass="61651">MKLFNFRWPNEGICQEQELYYRAYAAGGELGRVAFSSEGLEIKKGTVLSFDTYFNCFSYSKYLAYTTVSTVAAVLRLKGEVSIRLLAVRRQGRRIHREVLASKDIHTESFEEVRLGNDFSMDRTIGFYYIEVRAISDGAVLSGAYYASEDMEPPNNVKAAVIICTYKREAFLYRNMEMAERYIFQNADLYFIAGRIKFFIIDNGKTIPEDRWDKNRIQVFPNKNYGGSGGFTRGIIEAHKRKDEFTHFLLMDDDIIFDAETLAKTVSFLRVIRPEHKDLCIGASMLRLDLPFLQHEAGGVWRGKCVSVKHNLDLRSIDSVLENEVEEKIDYQGWWYMCMPLSVVDQYKLPLPLFINSDDVDYGLRTVKRLALMNGIGIWHPDFDSKYNRPVMSYYVRRNHMIVDVLHCPRAGLFIHWLKFVYGTIKLSLRRQYMAINFINKAYEDFLQGIDFFLTIDEELLHRDLLAISSGTVKKSIRKTFRDLTSMTVKMIQNYPAAARSFRKRQEEISSLDFWCQHLDIPRQLMEDK</sequence>
<dbReference type="STRING" id="545694.TREPR_2536"/>
<evidence type="ECO:0000313" key="2">
    <source>
        <dbReference type="EMBL" id="AEF85579.1"/>
    </source>
</evidence>
<dbReference type="Proteomes" id="UP000009223">
    <property type="component" value="Chromosome"/>
</dbReference>
<dbReference type="Pfam" id="PF13641">
    <property type="entry name" value="Glyco_tranf_2_3"/>
    <property type="match status" value="1"/>
</dbReference>
<dbReference type="InterPro" id="IPR029044">
    <property type="entry name" value="Nucleotide-diphossugar_trans"/>
</dbReference>
<dbReference type="KEGG" id="tpi:TREPR_2536"/>
<dbReference type="Pfam" id="PF17994">
    <property type="entry name" value="Glft2_N"/>
    <property type="match status" value="1"/>
</dbReference>
<protein>
    <recommendedName>
        <fullName evidence="1">Galactofuranosyltransferase GlfT2 N-terminal domain-containing protein</fullName>
    </recommendedName>
</protein>
<dbReference type="EMBL" id="CP001843">
    <property type="protein sequence ID" value="AEF85579.1"/>
    <property type="molecule type" value="Genomic_DNA"/>
</dbReference>
<reference evidence="2 3" key="2">
    <citation type="journal article" date="2011" name="ISME J.">
        <title>RNA-seq reveals cooperative metabolic interactions between two termite-gut spirochete species in co-culture.</title>
        <authorList>
            <person name="Rosenthal A.Z."/>
            <person name="Matson E.G."/>
            <person name="Eldar A."/>
            <person name="Leadbetter J.R."/>
        </authorList>
    </citation>
    <scope>NUCLEOTIDE SEQUENCE [LARGE SCALE GENOMIC DNA]</scope>
    <source>
        <strain evidence="3">ATCC BAA-887 / DSM 12427 / ZAS-2</strain>
    </source>
</reference>
<accession>F5YGP1</accession>
<dbReference type="InterPro" id="IPR040492">
    <property type="entry name" value="GlfT2_N"/>
</dbReference>
<dbReference type="RefSeq" id="WP_015707675.1">
    <property type="nucleotide sequence ID" value="NC_015578.1"/>
</dbReference>
<gene>
    <name evidence="2" type="ordered locus">TREPR_2536</name>
</gene>
<reference evidence="3" key="1">
    <citation type="submission" date="2009-12" db="EMBL/GenBank/DDBJ databases">
        <title>Complete sequence of Treponema primitia strain ZAS-2.</title>
        <authorList>
            <person name="Tetu S.G."/>
            <person name="Matson E."/>
            <person name="Ren Q."/>
            <person name="Seshadri R."/>
            <person name="Elbourne L."/>
            <person name="Hassan K.A."/>
            <person name="Durkin A."/>
            <person name="Radune D."/>
            <person name="Mohamoud Y."/>
            <person name="Shay R."/>
            <person name="Jin S."/>
            <person name="Zhang X."/>
            <person name="Lucey K."/>
            <person name="Ballor N.R."/>
            <person name="Ottesen E."/>
            <person name="Rosenthal R."/>
            <person name="Allen A."/>
            <person name="Leadbetter J.R."/>
            <person name="Paulsen I.T."/>
        </authorList>
    </citation>
    <scope>NUCLEOTIDE SEQUENCE [LARGE SCALE GENOMIC DNA]</scope>
    <source>
        <strain evidence="3">ATCC BAA-887 / DSM 12427 / ZAS-2</strain>
    </source>
</reference>
<name>F5YGP1_TREPZ</name>
<evidence type="ECO:0000259" key="1">
    <source>
        <dbReference type="Pfam" id="PF17994"/>
    </source>
</evidence>
<proteinExistence type="predicted"/>
<organism evidence="2 3">
    <name type="scientific">Treponema primitia (strain ATCC BAA-887 / DSM 12427 / ZAS-2)</name>
    <dbReference type="NCBI Taxonomy" id="545694"/>
    <lineage>
        <taxon>Bacteria</taxon>
        <taxon>Pseudomonadati</taxon>
        <taxon>Spirochaetota</taxon>
        <taxon>Spirochaetia</taxon>
        <taxon>Spirochaetales</taxon>
        <taxon>Treponemataceae</taxon>
        <taxon>Treponema</taxon>
    </lineage>
</organism>
<dbReference type="HOGENOM" id="CLU_019973_1_0_12"/>